<dbReference type="PATRIC" id="fig|641526.4.peg.3044"/>
<feature type="coiled-coil region" evidence="1">
    <location>
        <begin position="190"/>
        <end position="217"/>
    </location>
</feature>
<evidence type="ECO:0000313" key="2">
    <source>
        <dbReference type="EMBL" id="EPR71874.1"/>
    </source>
</evidence>
<keyword evidence="3" id="KW-1185">Reference proteome</keyword>
<protein>
    <submittedName>
        <fullName evidence="2">ATPase involved in DNA repair</fullName>
    </submittedName>
</protein>
<organism evidence="2 3">
    <name type="scientific">Winogradskyella psychrotolerans RS-3</name>
    <dbReference type="NCBI Taxonomy" id="641526"/>
    <lineage>
        <taxon>Bacteria</taxon>
        <taxon>Pseudomonadati</taxon>
        <taxon>Bacteroidota</taxon>
        <taxon>Flavobacteriia</taxon>
        <taxon>Flavobacteriales</taxon>
        <taxon>Flavobacteriaceae</taxon>
        <taxon>Winogradskyella</taxon>
    </lineage>
</organism>
<evidence type="ECO:0000313" key="3">
    <source>
        <dbReference type="Proteomes" id="UP000014962"/>
    </source>
</evidence>
<accession>S7WYK3</accession>
<dbReference type="STRING" id="641526.ADIWIN_3072"/>
<sequence length="555" mass="63608">MFGGSKPPKPIKESRNYDFIYLELIDSTNTTYTLLSDLKGGNFKLYNLSIDKIKETDEFEILDRKHSPYNEQTVSAFLLKLNNLTGKKIRTNQKGKTRPISYRDIVKFSMVNESKITTEESLIVSHYTKATEESNVLKLIVTGNDDSTIIESLSQNQIANRKGKLEILKEFINDNTKDLKTFKVEPSLMLNETNSLIEKLTENHSNLQNKFNEIESERVKTLDILHKRQSRKRVIEELYKRTDLLKSHYYSDVSRLKSTIETSILLNEENHSINGNCPLCNGEIEERCSIADINKIIDSCSKEIQKIESLIQELLESEKMLKEEFKDISIEVSDLEENINKYTLEIDKGVGLEMGLIIEQINQQNEKKSIALGALYKFEQLEKFKAEKEKLESSIPKSSSKETFEHISTRSLTPLSKAIKSVLKGYNYPNLTGVSYSEEQNDFVISGEDRNLSGKGVRAIIYSAFIVALQELILKKEYSIGVPIIDSPLVSYKKPENIGAERISDDLAMDFYRYICNQSDLEQIIVIENEVPPTDIKENINHIKYTRENGFIPTK</sequence>
<dbReference type="Proteomes" id="UP000014962">
    <property type="component" value="Unassembled WGS sequence"/>
</dbReference>
<keyword evidence="1" id="KW-0175">Coiled coil</keyword>
<comment type="caution">
    <text evidence="2">The sequence shown here is derived from an EMBL/GenBank/DDBJ whole genome shotgun (WGS) entry which is preliminary data.</text>
</comment>
<reference evidence="2 3" key="1">
    <citation type="journal article" date="2013" name="Genome Announc.">
        <title>Draft Genome Sequence of Winogradskyella psychrotolerans RS-3T, Isolated from the Marine Transect of Kongsfjorden, Ny-Alesund, Svalbard, Arctic Ocean.</title>
        <authorList>
            <person name="Kumar Pinnaka A."/>
            <person name="Ara S."/>
            <person name="Singh A."/>
            <person name="Shivaji S."/>
        </authorList>
    </citation>
    <scope>NUCLEOTIDE SEQUENCE [LARGE SCALE GENOMIC DNA]</scope>
    <source>
        <strain evidence="2 3">RS-3</strain>
    </source>
</reference>
<dbReference type="eggNOG" id="COG0419">
    <property type="taxonomic scope" value="Bacteria"/>
</dbReference>
<gene>
    <name evidence="2" type="ORF">ADIWIN_3072</name>
</gene>
<dbReference type="EMBL" id="ATMR01000139">
    <property type="protein sequence ID" value="EPR71874.1"/>
    <property type="molecule type" value="Genomic_DNA"/>
</dbReference>
<dbReference type="AlphaFoldDB" id="S7WYK3"/>
<evidence type="ECO:0000256" key="1">
    <source>
        <dbReference type="SAM" id="Coils"/>
    </source>
</evidence>
<name>S7WYK3_9FLAO</name>
<proteinExistence type="predicted"/>
<feature type="coiled-coil region" evidence="1">
    <location>
        <begin position="297"/>
        <end position="345"/>
    </location>
</feature>
<dbReference type="SUPFAM" id="SSF75712">
    <property type="entry name" value="Rad50 coiled-coil Zn hook"/>
    <property type="match status" value="1"/>
</dbReference>